<evidence type="ECO:0000313" key="1">
    <source>
        <dbReference type="EMBL" id="SPF76535.1"/>
    </source>
</evidence>
<protein>
    <recommendedName>
        <fullName evidence="3">Sialate O-acetylesterase domain-containing protein</fullName>
    </recommendedName>
</protein>
<accession>A0A2R8AKG3</accession>
<dbReference type="InterPro" id="IPR036514">
    <property type="entry name" value="SGNH_hydro_sf"/>
</dbReference>
<dbReference type="AlphaFoldDB" id="A0A2R8AKG3"/>
<sequence>MTTTQPSIIESAAVNKPDRILAKCRQLTAWAQKLPRCFSSNEQAVKALPEFDESEFILAVVSQDGTQLEYYHRDFDDPNVPALSDGIEGWCQILEVHGSLQHAVGIRQALLLAPPNGNTKPLLEAVPVEQKKCVVISPGCLTVYSRNDASELKPVLLFTGSFISTSVNQLAGYLGTLHSDLGGHVNNQTDRLPSQGKFMALWNANLKRKASRLAKAVIDAQRPQIYHDFPENSKDRQSVNGRKEFLIDAGHGSDQRCYLSPEGFVRPITDRSILLMHTGQSNAGIHPAGGPISGVIKTPYHILTPNDGRGTRGLMGTVPRGPITDIALLDEYVWLPLQSVVGAAASTYLAQIPKDQEWPQIIVRSEAIGGQAFIGNSQFPRRPGLHKNELGERAQCFKNLISTAVQTVKVAKEQGAPVEVIYIAFTHQEADRGARRESYAELATNFFKDVEDGLSHLNIPVFWLLDQSPGTFRDSSWQARLALKDLADRFPNVHLIQPRYPYPLHDTTHWSNRAKALYGEFLGRAIWDLEQGNRCAAISPIHAARSENEIRIRFDNETSLVLDETYFPAPPANFGFQIIGPRQRASIQQVRVISDCEISIQLDRVPRDDMGAALGIRYAMADLPEDKRVTGWAAGIGCLREERGFPSLAFEGVTHHPWVPAFEIKGL</sequence>
<dbReference type="Proteomes" id="UP000244911">
    <property type="component" value="Unassembled WGS sequence"/>
</dbReference>
<proteinExistence type="predicted"/>
<evidence type="ECO:0000313" key="2">
    <source>
        <dbReference type="Proteomes" id="UP000244911"/>
    </source>
</evidence>
<dbReference type="EMBL" id="OMOI01000001">
    <property type="protein sequence ID" value="SPF76535.1"/>
    <property type="molecule type" value="Genomic_DNA"/>
</dbReference>
<evidence type="ECO:0008006" key="3">
    <source>
        <dbReference type="Google" id="ProtNLM"/>
    </source>
</evidence>
<organism evidence="1 2">
    <name type="scientific">Aliiroseovarius pelagivivens</name>
    <dbReference type="NCBI Taxonomy" id="1639690"/>
    <lineage>
        <taxon>Bacteria</taxon>
        <taxon>Pseudomonadati</taxon>
        <taxon>Pseudomonadota</taxon>
        <taxon>Alphaproteobacteria</taxon>
        <taxon>Rhodobacterales</taxon>
        <taxon>Paracoccaceae</taxon>
        <taxon>Aliiroseovarius</taxon>
    </lineage>
</organism>
<keyword evidence="2" id="KW-1185">Reference proteome</keyword>
<dbReference type="Gene3D" id="3.40.50.1110">
    <property type="entry name" value="SGNH hydrolase"/>
    <property type="match status" value="1"/>
</dbReference>
<dbReference type="OrthoDB" id="7756850at2"/>
<gene>
    <name evidence="1" type="ORF">ALP8811_01543</name>
</gene>
<dbReference type="SUPFAM" id="SSF52266">
    <property type="entry name" value="SGNH hydrolase"/>
    <property type="match status" value="1"/>
</dbReference>
<reference evidence="1 2" key="1">
    <citation type="submission" date="2018-03" db="EMBL/GenBank/DDBJ databases">
        <authorList>
            <person name="Keele B.F."/>
        </authorList>
    </citation>
    <scope>NUCLEOTIDE SEQUENCE [LARGE SCALE GENOMIC DNA]</scope>
    <source>
        <strain evidence="1 2">CECT 8811</strain>
    </source>
</reference>
<dbReference type="GO" id="GO:0016788">
    <property type="term" value="F:hydrolase activity, acting on ester bonds"/>
    <property type="evidence" value="ECO:0007669"/>
    <property type="project" value="UniProtKB-ARBA"/>
</dbReference>
<dbReference type="RefSeq" id="WP_108856527.1">
    <property type="nucleotide sequence ID" value="NZ_OMOI01000001.1"/>
</dbReference>
<name>A0A2R8AKG3_9RHOB</name>